<dbReference type="PANTHER" id="PTHR46162">
    <property type="entry name" value="TRAF-LIKE FAMILY PROTEIN"/>
    <property type="match status" value="1"/>
</dbReference>
<evidence type="ECO:0000313" key="3">
    <source>
        <dbReference type="Proteomes" id="UP000541444"/>
    </source>
</evidence>
<proteinExistence type="predicted"/>
<comment type="caution">
    <text evidence="2">The sequence shown here is derived from an EMBL/GenBank/DDBJ whole genome shotgun (WGS) entry which is preliminary data.</text>
</comment>
<dbReference type="PANTHER" id="PTHR46162:SF2">
    <property type="entry name" value="ANKYRIN REPEAT-CONTAINING PROTEIN-RELATED"/>
    <property type="match status" value="1"/>
</dbReference>
<evidence type="ECO:0000313" key="2">
    <source>
        <dbReference type="EMBL" id="KAF6173474.1"/>
    </source>
</evidence>
<dbReference type="EMBL" id="JACGCM010000347">
    <property type="protein sequence ID" value="KAF6173474.1"/>
    <property type="molecule type" value="Genomic_DNA"/>
</dbReference>
<dbReference type="InterPro" id="IPR002083">
    <property type="entry name" value="MATH/TRAF_dom"/>
</dbReference>
<keyword evidence="3" id="KW-1185">Reference proteome</keyword>
<dbReference type="Pfam" id="PF22486">
    <property type="entry name" value="MATH_2"/>
    <property type="match status" value="2"/>
</dbReference>
<protein>
    <recommendedName>
        <fullName evidence="1">MATH domain-containing protein</fullName>
    </recommendedName>
</protein>
<dbReference type="CDD" id="cd00121">
    <property type="entry name" value="MATH"/>
    <property type="match status" value="2"/>
</dbReference>
<dbReference type="AlphaFoldDB" id="A0A7J7P2S9"/>
<name>A0A7J7P2S9_9MAGN</name>
<gene>
    <name evidence="2" type="ORF">GIB67_027169</name>
</gene>
<dbReference type="SMART" id="SM00061">
    <property type="entry name" value="MATH"/>
    <property type="match status" value="1"/>
</dbReference>
<dbReference type="OrthoDB" id="192247at2759"/>
<accession>A0A7J7P2S9</accession>
<feature type="non-terminal residue" evidence="2">
    <location>
        <position position="1"/>
    </location>
</feature>
<dbReference type="SUPFAM" id="SSF49599">
    <property type="entry name" value="TRAF domain-like"/>
    <property type="match status" value="2"/>
</dbReference>
<evidence type="ECO:0000259" key="1">
    <source>
        <dbReference type="PROSITE" id="PS50144"/>
    </source>
</evidence>
<dbReference type="PROSITE" id="PS50144">
    <property type="entry name" value="MATH"/>
    <property type="match status" value="2"/>
</dbReference>
<reference evidence="2 3" key="1">
    <citation type="journal article" date="2020" name="IScience">
        <title>Genome Sequencing of the Endangered Kingdonia uniflora (Circaeasteraceae, Ranunculales) Reveals Potential Mechanisms of Evolutionary Specialization.</title>
        <authorList>
            <person name="Sun Y."/>
            <person name="Deng T."/>
            <person name="Zhang A."/>
            <person name="Moore M.J."/>
            <person name="Landis J.B."/>
            <person name="Lin N."/>
            <person name="Zhang H."/>
            <person name="Zhang X."/>
            <person name="Huang J."/>
            <person name="Zhang X."/>
            <person name="Sun H."/>
            <person name="Wang H."/>
        </authorList>
    </citation>
    <scope>NUCLEOTIDE SEQUENCE [LARGE SCALE GENOMIC DNA]</scope>
    <source>
        <strain evidence="2">TB1705</strain>
        <tissue evidence="2">Leaf</tissue>
    </source>
</reference>
<sequence length="212" mass="24174">VIIGSTREIPPLHYNFKIQSFSLLSKNSVERYDSADFESGGHKWKLSLYPNGNAGKNGKDHISLYLLMTDTDSLTSGWEVNVVYRLFLYDQIRDKYLAVEGKGESLSATAVKHTWKIESFSQKDNLLKSEMFTAANHKWLSSLTLRNLELYPKGHSIGKNKYASVYLRLADSKTTSTGGKVFIEFILRTKNQINGNHIEVTHWFCKESDNWG</sequence>
<dbReference type="Gene3D" id="2.60.210.10">
    <property type="entry name" value="Apoptosis, Tumor Necrosis Factor Receptor Associated Protein 2, Chain A"/>
    <property type="match status" value="2"/>
</dbReference>
<dbReference type="InterPro" id="IPR008974">
    <property type="entry name" value="TRAF-like"/>
</dbReference>
<feature type="domain" description="MATH" evidence="1">
    <location>
        <begin position="11"/>
        <end position="91"/>
    </location>
</feature>
<dbReference type="Proteomes" id="UP000541444">
    <property type="component" value="Unassembled WGS sequence"/>
</dbReference>
<organism evidence="2 3">
    <name type="scientific">Kingdonia uniflora</name>
    <dbReference type="NCBI Taxonomy" id="39325"/>
    <lineage>
        <taxon>Eukaryota</taxon>
        <taxon>Viridiplantae</taxon>
        <taxon>Streptophyta</taxon>
        <taxon>Embryophyta</taxon>
        <taxon>Tracheophyta</taxon>
        <taxon>Spermatophyta</taxon>
        <taxon>Magnoliopsida</taxon>
        <taxon>Ranunculales</taxon>
        <taxon>Circaeasteraceae</taxon>
        <taxon>Kingdonia</taxon>
    </lineage>
</organism>
<feature type="domain" description="MATH" evidence="1">
    <location>
        <begin position="110"/>
        <end position="212"/>
    </location>
</feature>